<organism evidence="1 2">
    <name type="scientific">Riemerella columbipharyngis</name>
    <dbReference type="NCBI Taxonomy" id="1071918"/>
    <lineage>
        <taxon>Bacteria</taxon>
        <taxon>Pseudomonadati</taxon>
        <taxon>Bacteroidota</taxon>
        <taxon>Flavobacteriia</taxon>
        <taxon>Flavobacteriales</taxon>
        <taxon>Weeksellaceae</taxon>
        <taxon>Riemerella</taxon>
    </lineage>
</organism>
<keyword evidence="2" id="KW-1185">Reference proteome</keyword>
<evidence type="ECO:0000313" key="1">
    <source>
        <dbReference type="EMBL" id="SDE17053.1"/>
    </source>
</evidence>
<sequence length="142" mass="16455">MLKYVYQNEFPERFDVYIVEAPEDGSVPTVEQVKVGHKVYTNEMEDGTNPYKTNIHNIKDYTNKNFFIAIHHRTKKEDFGFALLIDDIEVGYDNTVSTTNKITEKSVYKVDMETELLRNSQKLLANNKGLQKSLSSKNSFSY</sequence>
<gene>
    <name evidence="1" type="ORF">SAMN05421544_10458</name>
</gene>
<dbReference type="AlphaFoldDB" id="A0A1G7AQH7"/>
<proteinExistence type="predicted"/>
<dbReference type="Proteomes" id="UP000198517">
    <property type="component" value="Unassembled WGS sequence"/>
</dbReference>
<dbReference type="STRING" id="1071918.SAMN05421544_10458"/>
<reference evidence="1 2" key="1">
    <citation type="submission" date="2016-10" db="EMBL/GenBank/DDBJ databases">
        <authorList>
            <person name="de Groot N.N."/>
        </authorList>
    </citation>
    <scope>NUCLEOTIDE SEQUENCE [LARGE SCALE GENOMIC DNA]</scope>
    <source>
        <strain evidence="1 2">DSM 24015</strain>
    </source>
</reference>
<dbReference type="Gene3D" id="2.60.120.200">
    <property type="match status" value="1"/>
</dbReference>
<evidence type="ECO:0000313" key="2">
    <source>
        <dbReference type="Proteomes" id="UP000198517"/>
    </source>
</evidence>
<accession>A0A1G7AQH7</accession>
<protein>
    <submittedName>
        <fullName evidence="1">Uncharacterized protein</fullName>
    </submittedName>
</protein>
<name>A0A1G7AQH7_9FLAO</name>
<dbReference type="EMBL" id="FNAS01000004">
    <property type="protein sequence ID" value="SDE17053.1"/>
    <property type="molecule type" value="Genomic_DNA"/>
</dbReference>